<evidence type="ECO:0000313" key="2">
    <source>
        <dbReference type="EMBL" id="MCV2872905.1"/>
    </source>
</evidence>
<dbReference type="Gene3D" id="2.40.33.20">
    <property type="entry name" value="PK beta-barrel domain-like"/>
    <property type="match status" value="1"/>
</dbReference>
<organism evidence="2 3">
    <name type="scientific">Albidovulum litorale</name>
    <dbReference type="NCBI Taxonomy" id="2984134"/>
    <lineage>
        <taxon>Bacteria</taxon>
        <taxon>Pseudomonadati</taxon>
        <taxon>Pseudomonadota</taxon>
        <taxon>Alphaproteobacteria</taxon>
        <taxon>Rhodobacterales</taxon>
        <taxon>Paracoccaceae</taxon>
        <taxon>Albidovulum</taxon>
    </lineage>
</organism>
<sequence length="162" mass="17212">MAALARLLATHAGAGRVTWIGVRAARLAELVAVKEAELTEEGLVGDHARAGRRALTLIQAEHLPVIAALCRRDHVTPDLLRRNIVVEGINLTALRHSRLVIGGVEIALTGPCPPCSRMEKALGQGGYNAMRGHGGWYAEVIRPGRIRIGDTVVSKASEPPAA</sequence>
<dbReference type="SUPFAM" id="SSF50800">
    <property type="entry name" value="PK beta-barrel domain-like"/>
    <property type="match status" value="1"/>
</dbReference>
<dbReference type="RefSeq" id="WP_263740128.1">
    <property type="nucleotide sequence ID" value="NZ_JAOWKZ010000003.1"/>
</dbReference>
<dbReference type="InterPro" id="IPR011037">
    <property type="entry name" value="Pyrv_Knase-like_insert_dom_sf"/>
</dbReference>
<evidence type="ECO:0000313" key="3">
    <source>
        <dbReference type="Proteomes" id="UP001652564"/>
    </source>
</evidence>
<keyword evidence="3" id="KW-1185">Reference proteome</keyword>
<dbReference type="PANTHER" id="PTHR36930">
    <property type="entry name" value="METAL-SULFUR CLUSTER BIOSYNTHESIS PROTEINS YUAD-RELATED"/>
    <property type="match status" value="1"/>
</dbReference>
<dbReference type="PROSITE" id="PS51340">
    <property type="entry name" value="MOSC"/>
    <property type="match status" value="1"/>
</dbReference>
<evidence type="ECO:0000259" key="1">
    <source>
        <dbReference type="PROSITE" id="PS51340"/>
    </source>
</evidence>
<reference evidence="2 3" key="1">
    <citation type="submission" date="2022-10" db="EMBL/GenBank/DDBJ databases">
        <title>Defluviimonas sp. nov., isolated from ocean surface sediments.</title>
        <authorList>
            <person name="He W."/>
            <person name="Wang L."/>
            <person name="Zhang D.-F."/>
        </authorList>
    </citation>
    <scope>NUCLEOTIDE SEQUENCE [LARGE SCALE GENOMIC DNA]</scope>
    <source>
        <strain evidence="2 3">WL0050</strain>
    </source>
</reference>
<dbReference type="Pfam" id="PF03473">
    <property type="entry name" value="MOSC"/>
    <property type="match status" value="1"/>
</dbReference>
<protein>
    <submittedName>
        <fullName evidence="2">MOSC domain-containing protein</fullName>
    </submittedName>
</protein>
<dbReference type="InterPro" id="IPR052716">
    <property type="entry name" value="MOSC_domain"/>
</dbReference>
<dbReference type="EMBL" id="JAOWKZ010000003">
    <property type="protein sequence ID" value="MCV2872905.1"/>
    <property type="molecule type" value="Genomic_DNA"/>
</dbReference>
<comment type="caution">
    <text evidence="2">The sequence shown here is derived from an EMBL/GenBank/DDBJ whole genome shotgun (WGS) entry which is preliminary data.</text>
</comment>
<dbReference type="InterPro" id="IPR005302">
    <property type="entry name" value="MoCF_Sase_C"/>
</dbReference>
<proteinExistence type="predicted"/>
<name>A0ABT2ZPM0_9RHOB</name>
<accession>A0ABT2ZPM0</accession>
<dbReference type="PANTHER" id="PTHR36930:SF1">
    <property type="entry name" value="MOSC DOMAIN-CONTAINING PROTEIN"/>
    <property type="match status" value="1"/>
</dbReference>
<gene>
    <name evidence="2" type="ORF">OEZ71_11430</name>
</gene>
<feature type="domain" description="MOSC" evidence="1">
    <location>
        <begin position="30"/>
        <end position="155"/>
    </location>
</feature>
<dbReference type="Proteomes" id="UP001652564">
    <property type="component" value="Unassembled WGS sequence"/>
</dbReference>